<feature type="compositionally biased region" description="Basic residues" evidence="3">
    <location>
        <begin position="348"/>
        <end position="359"/>
    </location>
</feature>
<organism evidence="4 5">
    <name type="scientific">Fusobacterium necrophorum subsp. funduliforme B35</name>
    <dbReference type="NCBI Taxonomy" id="1226633"/>
    <lineage>
        <taxon>Bacteria</taxon>
        <taxon>Fusobacteriati</taxon>
        <taxon>Fusobacteriota</taxon>
        <taxon>Fusobacteriia</taxon>
        <taxon>Fusobacteriales</taxon>
        <taxon>Fusobacteriaceae</taxon>
        <taxon>Fusobacterium</taxon>
    </lineage>
</organism>
<dbReference type="Gene3D" id="3.40.50.300">
    <property type="entry name" value="P-loop containing nucleotide triphosphate hydrolases"/>
    <property type="match status" value="1"/>
</dbReference>
<dbReference type="Pfam" id="PF17863">
    <property type="entry name" value="AAA_lid_2"/>
    <property type="match status" value="1"/>
</dbReference>
<dbReference type="CDD" id="cd00009">
    <property type="entry name" value="AAA"/>
    <property type="match status" value="1"/>
</dbReference>
<dbReference type="InterPro" id="IPR041628">
    <property type="entry name" value="ChlI/MoxR_AAA_lid"/>
</dbReference>
<dbReference type="PANTHER" id="PTHR35023:SF1">
    <property type="entry name" value="MG-PROTOPORPHYRIN IX CHELATASE"/>
    <property type="match status" value="1"/>
</dbReference>
<gene>
    <name evidence="4" type="ORF">C095_09535</name>
</gene>
<dbReference type="AlphaFoldDB" id="A0A017H6L4"/>
<dbReference type="InterPro" id="IPR027417">
    <property type="entry name" value="P-loop_NTPase"/>
</dbReference>
<dbReference type="PATRIC" id="fig|1226633.4.peg.1933"/>
<dbReference type="Proteomes" id="UP000031184">
    <property type="component" value="Unassembled WGS sequence"/>
</dbReference>
<comment type="similarity">
    <text evidence="1">Belongs to the Mg-chelatase subunits D/I family.</text>
</comment>
<protein>
    <submittedName>
        <fullName evidence="4">Magnesium chelatase</fullName>
    </submittedName>
</protein>
<feature type="coiled-coil region" evidence="2">
    <location>
        <begin position="192"/>
        <end position="219"/>
    </location>
</feature>
<feature type="region of interest" description="Disordered" evidence="3">
    <location>
        <begin position="348"/>
        <end position="371"/>
    </location>
</feature>
<dbReference type="Pfam" id="PF07728">
    <property type="entry name" value="AAA_5"/>
    <property type="match status" value="1"/>
</dbReference>
<name>A0A017H6L4_9FUSO</name>
<comment type="caution">
    <text evidence="4">The sequence shown here is derived from an EMBL/GenBank/DDBJ whole genome shotgun (WGS) entry which is preliminary data.</text>
</comment>
<dbReference type="CDD" id="cd01451">
    <property type="entry name" value="vWA_Magnesium_chelatase"/>
    <property type="match status" value="1"/>
</dbReference>
<dbReference type="Gene3D" id="3.40.50.410">
    <property type="entry name" value="von Willebrand factor, type A domain"/>
    <property type="match status" value="1"/>
</dbReference>
<dbReference type="RefSeq" id="WP_039122321.1">
    <property type="nucleotide sequence ID" value="NZ_AOJP01000002.1"/>
</dbReference>
<evidence type="ECO:0000256" key="3">
    <source>
        <dbReference type="SAM" id="MobiDB-lite"/>
    </source>
</evidence>
<accession>A0A017H6L4</accession>
<dbReference type="EMBL" id="AUZI01000023">
    <property type="protein sequence ID" value="KID48507.1"/>
    <property type="molecule type" value="Genomic_DNA"/>
</dbReference>
<dbReference type="InterPro" id="IPR011704">
    <property type="entry name" value="ATPase_dyneun-rel_AAA"/>
</dbReference>
<dbReference type="InterPro" id="IPR036465">
    <property type="entry name" value="vWFA_dom_sf"/>
</dbReference>
<dbReference type="InterPro" id="IPR003593">
    <property type="entry name" value="AAA+_ATPase"/>
</dbReference>
<dbReference type="PANTHER" id="PTHR35023">
    <property type="entry name" value="CHELATASE-RELATED"/>
    <property type="match status" value="1"/>
</dbReference>
<proteinExistence type="inferred from homology"/>
<sequence>MGFPFVAVEGQEKLKKALLLNYINPKIGGLLIRGEKGTAKSTLVRALGELFPERKFINMPLHITEDNLLGSLDVEKTIRFGRKIFQEGLLQKVHGGILYIDEINLLGESILAILLEVLSRGRCYIEREGFSLSYDSEFVLIGSMNPEELELKASFIDKFGLYVEVEGSKDILERMNIIKKCLDYERNPEFFSKQYKEEERVLKQKIEQARNKLKEIQVQETIMNIAVRMVEEANTEGNRAEIILLETAKAIAAFDKRSYLNFEDMKEAATYVLVHRRRKERKTEELFKRSPEEQEKERTLEEVQAQEEQQGMEREQEFVPPKEKEESTFSIGDTFAVKELVHKKTLHLKKRRGSGKRLKTTTSLKQGRDIKSGFPKRKMEDFAFAATIRAAAPHQKRREKKFVKISIQKEDIRIKIREKRIGTHILFVVDSSGSMGAKKRMRAVKGAIFSLLQDAYEKRDKVALVAFRKKSAEELLSMTRSIELAKKQLQNLATGGKTPLAEGLFKAYQLIRQLKKKDGEIYPLLVLISDGRANISLHGKDPIEESLEMARKIKKEGISSVVIDTEEGFTLLEMAKNISEAMGAEYYRLENIQAEDMLKLLKKRM</sequence>
<evidence type="ECO:0000256" key="2">
    <source>
        <dbReference type="SAM" id="Coils"/>
    </source>
</evidence>
<dbReference type="InterPro" id="IPR002035">
    <property type="entry name" value="VWF_A"/>
</dbReference>
<dbReference type="GO" id="GO:0005524">
    <property type="term" value="F:ATP binding"/>
    <property type="evidence" value="ECO:0007669"/>
    <property type="project" value="InterPro"/>
</dbReference>
<reference evidence="4 5" key="1">
    <citation type="submission" date="2013-08" db="EMBL/GenBank/DDBJ databases">
        <title>An opportunistic ruminal bacterium that causes liver abscesses in cattle.</title>
        <authorList>
            <person name="Benahmed F.H."/>
            <person name="Rasmussen M."/>
            <person name="Harbottle H."/>
            <person name="Soppet D."/>
            <person name="Nagaraja T.G."/>
            <person name="Davidson M."/>
        </authorList>
    </citation>
    <scope>NUCLEOTIDE SEQUENCE [LARGE SCALE GENOMIC DNA]</scope>
    <source>
        <strain evidence="4 5">B35</strain>
    </source>
</reference>
<dbReference type="Gene3D" id="1.10.8.80">
    <property type="entry name" value="Magnesium chelatase subunit I, C-Terminal domain"/>
    <property type="match status" value="1"/>
</dbReference>
<dbReference type="SUPFAM" id="SSF53300">
    <property type="entry name" value="vWA-like"/>
    <property type="match status" value="1"/>
</dbReference>
<evidence type="ECO:0000313" key="5">
    <source>
        <dbReference type="Proteomes" id="UP000031184"/>
    </source>
</evidence>
<dbReference type="InterPro" id="IPR052989">
    <property type="entry name" value="Mg-chelatase_DI-like"/>
</dbReference>
<dbReference type="SUPFAM" id="SSF52540">
    <property type="entry name" value="P-loop containing nucleoside triphosphate hydrolases"/>
    <property type="match status" value="1"/>
</dbReference>
<dbReference type="PROSITE" id="PS50234">
    <property type="entry name" value="VWFA"/>
    <property type="match status" value="1"/>
</dbReference>
<dbReference type="GO" id="GO:0016887">
    <property type="term" value="F:ATP hydrolysis activity"/>
    <property type="evidence" value="ECO:0007669"/>
    <property type="project" value="InterPro"/>
</dbReference>
<feature type="region of interest" description="Disordered" evidence="3">
    <location>
        <begin position="282"/>
        <end position="301"/>
    </location>
</feature>
<dbReference type="InterPro" id="IPR041702">
    <property type="entry name" value="BchD/ChlD_VWA"/>
</dbReference>
<dbReference type="SMART" id="SM00382">
    <property type="entry name" value="AAA"/>
    <property type="match status" value="1"/>
</dbReference>
<dbReference type="SMART" id="SM00327">
    <property type="entry name" value="VWA"/>
    <property type="match status" value="1"/>
</dbReference>
<evidence type="ECO:0000256" key="1">
    <source>
        <dbReference type="ARBA" id="ARBA00005799"/>
    </source>
</evidence>
<keyword evidence="2" id="KW-0175">Coiled coil</keyword>
<dbReference type="OrthoDB" id="9775079at2"/>
<evidence type="ECO:0000313" key="4">
    <source>
        <dbReference type="EMBL" id="KID48507.1"/>
    </source>
</evidence>
<dbReference type="Pfam" id="PF13519">
    <property type="entry name" value="VWA_2"/>
    <property type="match status" value="1"/>
</dbReference>